<feature type="non-terminal residue" evidence="2">
    <location>
        <position position="1"/>
    </location>
</feature>
<name>A0ABN9XEU4_9DINO</name>
<evidence type="ECO:0000256" key="1">
    <source>
        <dbReference type="SAM" id="MobiDB-lite"/>
    </source>
</evidence>
<proteinExistence type="predicted"/>
<feature type="compositionally biased region" description="Low complexity" evidence="1">
    <location>
        <begin position="1"/>
        <end position="20"/>
    </location>
</feature>
<accession>A0ABN9XEU4</accession>
<dbReference type="Proteomes" id="UP001189429">
    <property type="component" value="Unassembled WGS sequence"/>
</dbReference>
<reference evidence="2" key="1">
    <citation type="submission" date="2023-10" db="EMBL/GenBank/DDBJ databases">
        <authorList>
            <person name="Chen Y."/>
            <person name="Shah S."/>
            <person name="Dougan E. K."/>
            <person name="Thang M."/>
            <person name="Chan C."/>
        </authorList>
    </citation>
    <scope>NUCLEOTIDE SEQUENCE [LARGE SCALE GENOMIC DNA]</scope>
</reference>
<protein>
    <submittedName>
        <fullName evidence="2">Uncharacterized protein</fullName>
    </submittedName>
</protein>
<dbReference type="EMBL" id="CAUYUJ010020237">
    <property type="protein sequence ID" value="CAK0896768.1"/>
    <property type="molecule type" value="Genomic_DNA"/>
</dbReference>
<feature type="compositionally biased region" description="Low complexity" evidence="1">
    <location>
        <begin position="70"/>
        <end position="83"/>
    </location>
</feature>
<sequence>NGPHAPAVARGAAPEEAASRGGRRRGGRGEPAAGAAFGGLREFFVQKLRVDEVLTHDALLRRCRGEEAAGGPATAVAAAAARGAADDDSSSDDDGSGSERSALGGADLLSLRDLVGDDPSVLGAVAVPPAGDDPAPLRGVTTAGRAAFEETSRTAARGRFAPILTRSRGRFASQRFVRAVLGGPTRAVL</sequence>
<feature type="region of interest" description="Disordered" evidence="1">
    <location>
        <begin position="70"/>
        <end position="103"/>
    </location>
</feature>
<comment type="caution">
    <text evidence="2">The sequence shown here is derived from an EMBL/GenBank/DDBJ whole genome shotgun (WGS) entry which is preliminary data.</text>
</comment>
<feature type="compositionally biased region" description="Acidic residues" evidence="1">
    <location>
        <begin position="86"/>
        <end position="96"/>
    </location>
</feature>
<organism evidence="2 3">
    <name type="scientific">Prorocentrum cordatum</name>
    <dbReference type="NCBI Taxonomy" id="2364126"/>
    <lineage>
        <taxon>Eukaryota</taxon>
        <taxon>Sar</taxon>
        <taxon>Alveolata</taxon>
        <taxon>Dinophyceae</taxon>
        <taxon>Prorocentrales</taxon>
        <taxon>Prorocentraceae</taxon>
        <taxon>Prorocentrum</taxon>
    </lineage>
</organism>
<evidence type="ECO:0000313" key="3">
    <source>
        <dbReference type="Proteomes" id="UP001189429"/>
    </source>
</evidence>
<evidence type="ECO:0000313" key="2">
    <source>
        <dbReference type="EMBL" id="CAK0896768.1"/>
    </source>
</evidence>
<keyword evidence="3" id="KW-1185">Reference proteome</keyword>
<gene>
    <name evidence="2" type="ORF">PCOR1329_LOCUS75137</name>
</gene>
<feature type="region of interest" description="Disordered" evidence="1">
    <location>
        <begin position="1"/>
        <end position="34"/>
    </location>
</feature>